<dbReference type="AlphaFoldDB" id="A0A8X6QGV8"/>
<protein>
    <submittedName>
        <fullName evidence="1">ANK_REP_REGION domain-containing protein</fullName>
    </submittedName>
</protein>
<sequence>MGSDVVLDDELNNLRKIDNSNFNITKQLLSTNYHSTIGSSSNHIFYPDKEHHNFYWEAPSNISHLYLFDERNANIAIAQANGILVFSQLNSTLDDMPFIENNEGEIKINKNGLNVTLLPDNKDVTVTFDGKEYYKFQDGELERDYCSQAEVDESVEVYSSQKHRHFVVIQRD</sequence>
<dbReference type="OrthoDB" id="7490802at2759"/>
<name>A0A8X6QGV8_NEPPI</name>
<gene>
    <name evidence="1" type="primary">WSTR_05310</name>
    <name evidence="1" type="ORF">NPIL_28991</name>
</gene>
<comment type="caution">
    <text evidence="1">The sequence shown here is derived from an EMBL/GenBank/DDBJ whole genome shotgun (WGS) entry which is preliminary data.</text>
</comment>
<proteinExistence type="predicted"/>
<evidence type="ECO:0000313" key="2">
    <source>
        <dbReference type="Proteomes" id="UP000887013"/>
    </source>
</evidence>
<accession>A0A8X6QGV8</accession>
<evidence type="ECO:0000313" key="1">
    <source>
        <dbReference type="EMBL" id="GFU12826.1"/>
    </source>
</evidence>
<reference evidence="1" key="1">
    <citation type="submission" date="2020-08" db="EMBL/GenBank/DDBJ databases">
        <title>Multicomponent nature underlies the extraordinary mechanical properties of spider dragline silk.</title>
        <authorList>
            <person name="Kono N."/>
            <person name="Nakamura H."/>
            <person name="Mori M."/>
            <person name="Yoshida Y."/>
            <person name="Ohtoshi R."/>
            <person name="Malay A.D."/>
            <person name="Moran D.A.P."/>
            <person name="Tomita M."/>
            <person name="Numata K."/>
            <person name="Arakawa K."/>
        </authorList>
    </citation>
    <scope>NUCLEOTIDE SEQUENCE</scope>
</reference>
<dbReference type="EMBL" id="BMAW01125548">
    <property type="protein sequence ID" value="GFU12826.1"/>
    <property type="molecule type" value="Genomic_DNA"/>
</dbReference>
<keyword evidence="2" id="KW-1185">Reference proteome</keyword>
<organism evidence="1 2">
    <name type="scientific">Nephila pilipes</name>
    <name type="common">Giant wood spider</name>
    <name type="synonym">Nephila maculata</name>
    <dbReference type="NCBI Taxonomy" id="299642"/>
    <lineage>
        <taxon>Eukaryota</taxon>
        <taxon>Metazoa</taxon>
        <taxon>Ecdysozoa</taxon>
        <taxon>Arthropoda</taxon>
        <taxon>Chelicerata</taxon>
        <taxon>Arachnida</taxon>
        <taxon>Araneae</taxon>
        <taxon>Araneomorphae</taxon>
        <taxon>Entelegynae</taxon>
        <taxon>Araneoidea</taxon>
        <taxon>Nephilidae</taxon>
        <taxon>Nephila</taxon>
    </lineage>
</organism>
<dbReference type="Proteomes" id="UP000887013">
    <property type="component" value="Unassembled WGS sequence"/>
</dbReference>